<evidence type="ECO:0000259" key="2">
    <source>
        <dbReference type="Pfam" id="PF09990"/>
    </source>
</evidence>
<organism evidence="3 4">
    <name type="scientific">Demequina capsici</name>
    <dbReference type="NCBI Taxonomy" id="3075620"/>
    <lineage>
        <taxon>Bacteria</taxon>
        <taxon>Bacillati</taxon>
        <taxon>Actinomycetota</taxon>
        <taxon>Actinomycetes</taxon>
        <taxon>Micrococcales</taxon>
        <taxon>Demequinaceae</taxon>
        <taxon>Demequina</taxon>
    </lineage>
</organism>
<dbReference type="RefSeq" id="WP_313496464.1">
    <property type="nucleotide sequence ID" value="NZ_CP134879.1"/>
</dbReference>
<feature type="transmembrane region" description="Helical" evidence="1">
    <location>
        <begin position="130"/>
        <end position="153"/>
    </location>
</feature>
<dbReference type="InterPro" id="IPR019251">
    <property type="entry name" value="DUF2231_TM"/>
</dbReference>
<sequence length="167" mass="17418">MDDTWHVGGLPLHPLLVHAVVVLVPLAVGATMASQLWPGLRRRLGVVTPLLAVAVAVLVPVTIRAGEQLKQLVGPIPAVLTHEARGRALLPWVVALAVVSLAQWAWFRRADTAGRATGTPTRVDRRTSRAVGWLLGGLVVLVGLGTLAAVVLAGDTGARAVWGAILG</sequence>
<reference evidence="3 4" key="1">
    <citation type="submission" date="2023-09" db="EMBL/GenBank/DDBJ databases">
        <title>Demequina sp. a novel bacteria isolated from Capsicum annuum.</title>
        <authorList>
            <person name="Humaira Z."/>
            <person name="Lee J."/>
            <person name="Cho D."/>
        </authorList>
    </citation>
    <scope>NUCLEOTIDE SEQUENCE [LARGE SCALE GENOMIC DNA]</scope>
    <source>
        <strain evidence="3 4">OYTSA14</strain>
    </source>
</reference>
<dbReference type="AlphaFoldDB" id="A0AA96J6M8"/>
<keyword evidence="1" id="KW-0472">Membrane</keyword>
<accession>A0AA96J6M8</accession>
<protein>
    <submittedName>
        <fullName evidence="3">DUF2231 domain-containing protein</fullName>
    </submittedName>
</protein>
<dbReference type="EMBL" id="CP134879">
    <property type="protein sequence ID" value="WNM23505.1"/>
    <property type="molecule type" value="Genomic_DNA"/>
</dbReference>
<dbReference type="Proteomes" id="UP001304125">
    <property type="component" value="Chromosome"/>
</dbReference>
<feature type="transmembrane region" description="Helical" evidence="1">
    <location>
        <begin position="44"/>
        <end position="63"/>
    </location>
</feature>
<evidence type="ECO:0000313" key="4">
    <source>
        <dbReference type="Proteomes" id="UP001304125"/>
    </source>
</evidence>
<feature type="domain" description="DUF2231" evidence="2">
    <location>
        <begin position="9"/>
        <end position="163"/>
    </location>
</feature>
<evidence type="ECO:0000256" key="1">
    <source>
        <dbReference type="SAM" id="Phobius"/>
    </source>
</evidence>
<gene>
    <name evidence="3" type="ORF">RN606_09000</name>
</gene>
<name>A0AA96J6M8_9MICO</name>
<feature type="transmembrane region" description="Helical" evidence="1">
    <location>
        <begin position="12"/>
        <end position="32"/>
    </location>
</feature>
<keyword evidence="4" id="KW-1185">Reference proteome</keyword>
<proteinExistence type="predicted"/>
<feature type="transmembrane region" description="Helical" evidence="1">
    <location>
        <begin position="89"/>
        <end position="107"/>
    </location>
</feature>
<evidence type="ECO:0000313" key="3">
    <source>
        <dbReference type="EMBL" id="WNM23505.1"/>
    </source>
</evidence>
<keyword evidence="1" id="KW-0812">Transmembrane</keyword>
<dbReference type="Pfam" id="PF09990">
    <property type="entry name" value="DUF2231"/>
    <property type="match status" value="1"/>
</dbReference>
<keyword evidence="1" id="KW-1133">Transmembrane helix</keyword>